<feature type="transmembrane region" description="Helical" evidence="2">
    <location>
        <begin position="178"/>
        <end position="201"/>
    </location>
</feature>
<dbReference type="PANTHER" id="PTHR14334">
    <property type="entry name" value="B-CELL ANTIGEN RECEPTOR COMPLEX-ASSOCIATED PROTEIN"/>
    <property type="match status" value="1"/>
</dbReference>
<dbReference type="Pfam" id="PF13895">
    <property type="entry name" value="Ig_2"/>
    <property type="match status" value="1"/>
</dbReference>
<dbReference type="GO" id="GO:0019815">
    <property type="term" value="C:B cell receptor complex"/>
    <property type="evidence" value="ECO:0007669"/>
    <property type="project" value="TreeGrafter"/>
</dbReference>
<evidence type="ECO:0000256" key="3">
    <source>
        <dbReference type="SAM" id="SignalP"/>
    </source>
</evidence>
<evidence type="ECO:0000259" key="4">
    <source>
        <dbReference type="PROSITE" id="PS50835"/>
    </source>
</evidence>
<evidence type="ECO:0000256" key="1">
    <source>
        <dbReference type="ARBA" id="ARBA00023319"/>
    </source>
</evidence>
<feature type="domain" description="Ig-like" evidence="4">
    <location>
        <begin position="23"/>
        <end position="109"/>
    </location>
</feature>
<keyword evidence="2" id="KW-1133">Transmembrane helix</keyword>
<dbReference type="GO" id="GO:0030183">
    <property type="term" value="P:B cell differentiation"/>
    <property type="evidence" value="ECO:0007669"/>
    <property type="project" value="TreeGrafter"/>
</dbReference>
<dbReference type="Proteomes" id="UP000515129">
    <property type="component" value="Chromosome 47"/>
</dbReference>
<dbReference type="RefSeq" id="XP_026091233.1">
    <property type="nucleotide sequence ID" value="XM_026235448.1"/>
</dbReference>
<dbReference type="InterPro" id="IPR036179">
    <property type="entry name" value="Ig-like_dom_sf"/>
</dbReference>
<dbReference type="GO" id="GO:0050853">
    <property type="term" value="P:B cell receptor signaling pathway"/>
    <property type="evidence" value="ECO:0007669"/>
    <property type="project" value="TreeGrafter"/>
</dbReference>
<dbReference type="AlphaFoldDB" id="A0A6P6M3K7"/>
<name>A0A6P6M3K7_CARAU</name>
<dbReference type="GO" id="GO:0009897">
    <property type="term" value="C:external side of plasma membrane"/>
    <property type="evidence" value="ECO:0007669"/>
    <property type="project" value="TreeGrafter"/>
</dbReference>
<reference evidence="6" key="1">
    <citation type="submission" date="2025-08" db="UniProtKB">
        <authorList>
            <consortium name="RefSeq"/>
        </authorList>
    </citation>
    <scope>IDENTIFICATION</scope>
    <source>
        <strain evidence="6">Wakin</strain>
        <tissue evidence="6">Muscle</tissue>
    </source>
</reference>
<keyword evidence="5" id="KW-1185">Reference proteome</keyword>
<feature type="chain" id="PRO_5028339848" evidence="3">
    <location>
        <begin position="24"/>
        <end position="258"/>
    </location>
</feature>
<accession>A0A6P6M3K7</accession>
<gene>
    <name evidence="6" type="primary">LOC113064611</name>
</gene>
<proteinExistence type="predicted"/>
<dbReference type="InterPro" id="IPR003599">
    <property type="entry name" value="Ig_sub"/>
</dbReference>
<organism evidence="5 6">
    <name type="scientific">Carassius auratus</name>
    <name type="common">Goldfish</name>
    <dbReference type="NCBI Taxonomy" id="7957"/>
    <lineage>
        <taxon>Eukaryota</taxon>
        <taxon>Metazoa</taxon>
        <taxon>Chordata</taxon>
        <taxon>Craniata</taxon>
        <taxon>Vertebrata</taxon>
        <taxon>Euteleostomi</taxon>
        <taxon>Actinopterygii</taxon>
        <taxon>Neopterygii</taxon>
        <taxon>Teleostei</taxon>
        <taxon>Ostariophysi</taxon>
        <taxon>Cypriniformes</taxon>
        <taxon>Cyprinidae</taxon>
        <taxon>Cyprininae</taxon>
        <taxon>Carassius</taxon>
    </lineage>
</organism>
<dbReference type="Gene3D" id="2.60.40.10">
    <property type="entry name" value="Immunoglobulins"/>
    <property type="match status" value="1"/>
</dbReference>
<dbReference type="SUPFAM" id="SSF48726">
    <property type="entry name" value="Immunoglobulin"/>
    <property type="match status" value="1"/>
</dbReference>
<keyword evidence="2" id="KW-0812">Transmembrane</keyword>
<evidence type="ECO:0000313" key="5">
    <source>
        <dbReference type="Proteomes" id="UP000515129"/>
    </source>
</evidence>
<dbReference type="GeneID" id="113064611"/>
<keyword evidence="3" id="KW-0732">Signal</keyword>
<protein>
    <submittedName>
        <fullName evidence="6">Uncharacterized protein LOC113064611</fullName>
    </submittedName>
</protein>
<sequence length="258" mass="29333">MDRRCTMIVVLLLTGALISSTSPEELQVNLEPKYIKVCEGDSVTFNCTFQPGGNYKLKWYYSPTDLDCNSETKGLLEKWHNKTENLPWSIFTINSIKLNESGWYFCKVTRDIPFLEEKCSYGTQVLVDAKNTTANTAQPQMQKTTQNLTTQDPPTTCSIIATTIPTTTIPPPPNDVPWWIWLALAAGCVVLLVSIVVVWILTRKPEENIYENTKPVESSCWRRNQTKVDICDVQSKKTDTIKPLRKYDTLSSNRICRP</sequence>
<dbReference type="KEGG" id="caua:113064611"/>
<keyword evidence="1" id="KW-0393">Immunoglobulin domain</keyword>
<dbReference type="SMART" id="SM00409">
    <property type="entry name" value="IG"/>
    <property type="match status" value="1"/>
</dbReference>
<evidence type="ECO:0000256" key="2">
    <source>
        <dbReference type="SAM" id="Phobius"/>
    </source>
</evidence>
<evidence type="ECO:0000313" key="6">
    <source>
        <dbReference type="RefSeq" id="XP_026091233.1"/>
    </source>
</evidence>
<dbReference type="InterPro" id="IPR007110">
    <property type="entry name" value="Ig-like_dom"/>
</dbReference>
<dbReference type="InterPro" id="IPR013783">
    <property type="entry name" value="Ig-like_fold"/>
</dbReference>
<feature type="signal peptide" evidence="3">
    <location>
        <begin position="1"/>
        <end position="23"/>
    </location>
</feature>
<keyword evidence="2" id="KW-0472">Membrane</keyword>
<dbReference type="OrthoDB" id="8958081at2759"/>
<dbReference type="PROSITE" id="PS50835">
    <property type="entry name" value="IG_LIKE"/>
    <property type="match status" value="1"/>
</dbReference>